<organism evidence="3 4">
    <name type="scientific">Acrasis kona</name>
    <dbReference type="NCBI Taxonomy" id="1008807"/>
    <lineage>
        <taxon>Eukaryota</taxon>
        <taxon>Discoba</taxon>
        <taxon>Heterolobosea</taxon>
        <taxon>Tetramitia</taxon>
        <taxon>Eutetramitia</taxon>
        <taxon>Acrasidae</taxon>
        <taxon>Acrasis</taxon>
    </lineage>
</organism>
<feature type="region of interest" description="Disordered" evidence="1">
    <location>
        <begin position="1"/>
        <end position="20"/>
    </location>
</feature>
<dbReference type="Proteomes" id="UP001431209">
    <property type="component" value="Unassembled WGS sequence"/>
</dbReference>
<comment type="caution">
    <text evidence="3">The sequence shown here is derived from an EMBL/GenBank/DDBJ whole genome shotgun (WGS) entry which is preliminary data.</text>
</comment>
<dbReference type="InterPro" id="IPR001667">
    <property type="entry name" value="DDH_dom"/>
</dbReference>
<feature type="domain" description="DDH" evidence="2">
    <location>
        <begin position="43"/>
        <end position="180"/>
    </location>
</feature>
<proteinExistence type="predicted"/>
<dbReference type="InterPro" id="IPR038763">
    <property type="entry name" value="DHH_sf"/>
</dbReference>
<dbReference type="Pfam" id="PF01368">
    <property type="entry name" value="DHH"/>
    <property type="match status" value="1"/>
</dbReference>
<feature type="non-terminal residue" evidence="3">
    <location>
        <position position="1"/>
    </location>
</feature>
<accession>A0AAW2ZAK6</accession>
<evidence type="ECO:0000313" key="3">
    <source>
        <dbReference type="EMBL" id="KAL0486902.1"/>
    </source>
</evidence>
<dbReference type="AlphaFoldDB" id="A0AAW2ZAK6"/>
<evidence type="ECO:0000256" key="1">
    <source>
        <dbReference type="SAM" id="MobiDB-lite"/>
    </source>
</evidence>
<dbReference type="Gene3D" id="3.90.1640.30">
    <property type="match status" value="1"/>
</dbReference>
<dbReference type="GO" id="GO:0004527">
    <property type="term" value="F:exonuclease activity"/>
    <property type="evidence" value="ECO:0007669"/>
    <property type="project" value="UniProtKB-KW"/>
</dbReference>
<evidence type="ECO:0000313" key="4">
    <source>
        <dbReference type="Proteomes" id="UP001431209"/>
    </source>
</evidence>
<protein>
    <recommendedName>
        <fullName evidence="2">DDH domain-containing protein</fullName>
    </recommendedName>
</protein>
<dbReference type="InterPro" id="IPR051673">
    <property type="entry name" value="SSDNA_exonuclease_RecJ"/>
</dbReference>
<dbReference type="SUPFAM" id="SSF64182">
    <property type="entry name" value="DHH phosphoesterases"/>
    <property type="match status" value="1"/>
</dbReference>
<dbReference type="PANTHER" id="PTHR30255">
    <property type="entry name" value="SINGLE-STRANDED-DNA-SPECIFIC EXONUCLEASE RECJ"/>
    <property type="match status" value="1"/>
</dbReference>
<dbReference type="PANTHER" id="PTHR30255:SF2">
    <property type="entry name" value="SINGLE-STRANDED-DNA-SPECIFIC EXONUCLEASE RECJ"/>
    <property type="match status" value="1"/>
</dbReference>
<reference evidence="3 4" key="1">
    <citation type="submission" date="2024-03" db="EMBL/GenBank/DDBJ databases">
        <title>The Acrasis kona genome and developmental transcriptomes reveal deep origins of eukaryotic multicellular pathways.</title>
        <authorList>
            <person name="Sheikh S."/>
            <person name="Fu C.-J."/>
            <person name="Brown M.W."/>
            <person name="Baldauf S.L."/>
        </authorList>
    </citation>
    <scope>NUCLEOTIDE SEQUENCE [LARGE SCALE GENOMIC DNA]</scope>
    <source>
        <strain evidence="3 4">ATCC MYA-3509</strain>
    </source>
</reference>
<gene>
    <name evidence="3" type="ORF">AKO1_001245</name>
</gene>
<keyword evidence="4" id="KW-1185">Reference proteome</keyword>
<sequence>ELSPTLKTEPESKFCRQEWPASSEKLEESRQFLIDTSKSSHPVLIVPDRDADGLCASLIVMKTLQYLGRNSSDFVIHFIQKGGTVHDEFERKQMQDKLGQEGFIYVVDSGSRGGRAIVDGEKRRTIIIDHHFSTEFPENSLALNASHYEPVATSSLLSYILCKDLHPLVGQECAWLAITGTYGDLSASTKFTDFPNCDHLEDVAKKIGKKNFSETVSLLNAPRRSPECNAIVAWNLLVKASGPTDIIGNKRLEQVRQFVQMETEKWSHVKPVFSKDGKIAILTIKCESQVHPVIAQKWATFLKSSKLELVACANVDYMPGRVNFSCRIARCAVTRGDDVNLISLLKEYANKKEGLPERIRGDISRPQVAAYRRTCGTNFVK</sequence>
<name>A0AAW2ZAK6_9EUKA</name>
<evidence type="ECO:0000259" key="2">
    <source>
        <dbReference type="Pfam" id="PF01368"/>
    </source>
</evidence>
<dbReference type="EMBL" id="JAOPGA020001282">
    <property type="protein sequence ID" value="KAL0486902.1"/>
    <property type="molecule type" value="Genomic_DNA"/>
</dbReference>